<evidence type="ECO:0000313" key="2">
    <source>
        <dbReference type="EMBL" id="VEL16295.1"/>
    </source>
</evidence>
<reference evidence="2" key="1">
    <citation type="submission" date="2018-11" db="EMBL/GenBank/DDBJ databases">
        <authorList>
            <consortium name="Pathogen Informatics"/>
        </authorList>
    </citation>
    <scope>NUCLEOTIDE SEQUENCE</scope>
</reference>
<dbReference type="EMBL" id="CAAALY010027915">
    <property type="protein sequence ID" value="VEL16295.1"/>
    <property type="molecule type" value="Genomic_DNA"/>
</dbReference>
<feature type="region of interest" description="Disordered" evidence="1">
    <location>
        <begin position="24"/>
        <end position="107"/>
    </location>
</feature>
<proteinExistence type="predicted"/>
<protein>
    <submittedName>
        <fullName evidence="2">Uncharacterized protein</fullName>
    </submittedName>
</protein>
<name>A0A448WNN0_9PLAT</name>
<dbReference type="AlphaFoldDB" id="A0A448WNN0"/>
<organism evidence="2 3">
    <name type="scientific">Protopolystoma xenopodis</name>
    <dbReference type="NCBI Taxonomy" id="117903"/>
    <lineage>
        <taxon>Eukaryota</taxon>
        <taxon>Metazoa</taxon>
        <taxon>Spiralia</taxon>
        <taxon>Lophotrochozoa</taxon>
        <taxon>Platyhelminthes</taxon>
        <taxon>Monogenea</taxon>
        <taxon>Polyopisthocotylea</taxon>
        <taxon>Polystomatidea</taxon>
        <taxon>Polystomatidae</taxon>
        <taxon>Protopolystoma</taxon>
    </lineage>
</organism>
<comment type="caution">
    <text evidence="2">The sequence shown here is derived from an EMBL/GenBank/DDBJ whole genome shotgun (WGS) entry which is preliminary data.</text>
</comment>
<evidence type="ECO:0000313" key="3">
    <source>
        <dbReference type="Proteomes" id="UP000784294"/>
    </source>
</evidence>
<dbReference type="Proteomes" id="UP000784294">
    <property type="component" value="Unassembled WGS sequence"/>
</dbReference>
<evidence type="ECO:0000256" key="1">
    <source>
        <dbReference type="SAM" id="MobiDB-lite"/>
    </source>
</evidence>
<gene>
    <name evidence="2" type="ORF">PXEA_LOCUS9735</name>
</gene>
<accession>A0A448WNN0</accession>
<keyword evidence="3" id="KW-1185">Reference proteome</keyword>
<sequence length="125" mass="13244">MFCNILLQEKAKQAANEAAIKKSELLAASGRKPSTKSPTGRPTLAPPSPSATAEIGRKKSAGGSNTLGKTRPGSTRGHNEHKLDNANADQTAEEADSLERLSPSQETFWPVSTLGHFKMALLAAY</sequence>